<keyword evidence="2" id="KW-0325">Glycoprotein</keyword>
<dbReference type="InterPro" id="IPR036772">
    <property type="entry name" value="SRCR-like_dom_sf"/>
</dbReference>
<dbReference type="PROSITE" id="PS50287">
    <property type="entry name" value="SRCR_2"/>
    <property type="match status" value="1"/>
</dbReference>
<name>T1FJI4_HELRO</name>
<dbReference type="STRING" id="6412.T1FJI4"/>
<organism evidence="6 7">
    <name type="scientific">Helobdella robusta</name>
    <name type="common">Californian leech</name>
    <dbReference type="NCBI Taxonomy" id="6412"/>
    <lineage>
        <taxon>Eukaryota</taxon>
        <taxon>Metazoa</taxon>
        <taxon>Spiralia</taxon>
        <taxon>Lophotrochozoa</taxon>
        <taxon>Annelida</taxon>
        <taxon>Clitellata</taxon>
        <taxon>Hirudinea</taxon>
        <taxon>Rhynchobdellida</taxon>
        <taxon>Glossiphoniidae</taxon>
        <taxon>Helobdella</taxon>
    </lineage>
</organism>
<evidence type="ECO:0000256" key="2">
    <source>
        <dbReference type="ARBA" id="ARBA00023180"/>
    </source>
</evidence>
<dbReference type="SUPFAM" id="SSF50494">
    <property type="entry name" value="Trypsin-like serine proteases"/>
    <property type="match status" value="1"/>
</dbReference>
<dbReference type="CTD" id="20208983"/>
<dbReference type="eggNOG" id="KOG3627">
    <property type="taxonomic scope" value="Eukaryota"/>
</dbReference>
<dbReference type="InterPro" id="IPR009003">
    <property type="entry name" value="Peptidase_S1_PA"/>
</dbReference>
<dbReference type="AlphaFoldDB" id="T1FJI4"/>
<comment type="caution">
    <text evidence="3">Lacks conserved residue(s) required for the propagation of feature annotation.</text>
</comment>
<dbReference type="Gene3D" id="2.40.10.10">
    <property type="entry name" value="Trypsin-like serine proteases"/>
    <property type="match status" value="1"/>
</dbReference>
<dbReference type="HOGENOM" id="CLU_1877655_0_0_1"/>
<dbReference type="InterPro" id="IPR001190">
    <property type="entry name" value="SRCR"/>
</dbReference>
<evidence type="ECO:0000313" key="6">
    <source>
        <dbReference type="EnsemblMetazoa" id="HelroP183361"/>
    </source>
</evidence>
<dbReference type="InterPro" id="IPR001254">
    <property type="entry name" value="Trypsin_dom"/>
</dbReference>
<dbReference type="GO" id="GO:0004252">
    <property type="term" value="F:serine-type endopeptidase activity"/>
    <property type="evidence" value="ECO:0007669"/>
    <property type="project" value="InterPro"/>
</dbReference>
<dbReference type="KEGG" id="hro:HELRODRAFT_183361"/>
<feature type="disulfide bond" evidence="3">
    <location>
        <begin position="61"/>
        <end position="71"/>
    </location>
</feature>
<dbReference type="Pfam" id="PF15494">
    <property type="entry name" value="SRCR_2"/>
    <property type="match status" value="1"/>
</dbReference>
<dbReference type="GO" id="GO:0006508">
    <property type="term" value="P:proteolysis"/>
    <property type="evidence" value="ECO:0007669"/>
    <property type="project" value="InterPro"/>
</dbReference>
<dbReference type="EMBL" id="AMQM01008726">
    <property type="status" value="NOT_ANNOTATED_CDS"/>
    <property type="molecule type" value="Genomic_DNA"/>
</dbReference>
<accession>T1FJI4</accession>
<evidence type="ECO:0000256" key="3">
    <source>
        <dbReference type="PROSITE-ProRule" id="PRU00196"/>
    </source>
</evidence>
<dbReference type="GeneID" id="20208983"/>
<gene>
    <name evidence="6" type="primary">20208983</name>
    <name evidence="5" type="ORF">HELRODRAFT_183361</name>
</gene>
<dbReference type="InterPro" id="IPR043504">
    <property type="entry name" value="Peptidase_S1_PA_chymotrypsin"/>
</dbReference>
<dbReference type="InParanoid" id="T1FJI4"/>
<dbReference type="Proteomes" id="UP000015101">
    <property type="component" value="Unassembled WGS sequence"/>
</dbReference>
<evidence type="ECO:0000313" key="5">
    <source>
        <dbReference type="EMBL" id="ESO11258.1"/>
    </source>
</evidence>
<dbReference type="EMBL" id="KB095836">
    <property type="protein sequence ID" value="ESO11258.1"/>
    <property type="molecule type" value="Genomic_DNA"/>
</dbReference>
<dbReference type="PANTHER" id="PTHR24252:SF27">
    <property type="entry name" value="TRANSMEMBRANE PROTEASE SERINE 3-LIKE"/>
    <property type="match status" value="1"/>
</dbReference>
<evidence type="ECO:0000256" key="1">
    <source>
        <dbReference type="ARBA" id="ARBA00023157"/>
    </source>
</evidence>
<proteinExistence type="predicted"/>
<dbReference type="InterPro" id="IPR018114">
    <property type="entry name" value="TRYPSIN_HIS"/>
</dbReference>
<sequence length="136" mass="14939">MCSDGWTEEHSTGVCRHMGYSGSNNTKIISKFGVEYALRITDEVKSGASLFMSNFKPTSNCTSGQYIAVSCDHEACGKRDGSYDLKDSYIKNGKIAKLSGWPWHAQVYAIDDDIEGRCGGSIVSDRWILTAAHCIK</sequence>
<evidence type="ECO:0000259" key="4">
    <source>
        <dbReference type="PROSITE" id="PS50287"/>
    </source>
</evidence>
<keyword evidence="7" id="KW-1185">Reference proteome</keyword>
<keyword evidence="1 3" id="KW-1015">Disulfide bond</keyword>
<reference evidence="5 7" key="2">
    <citation type="journal article" date="2013" name="Nature">
        <title>Insights into bilaterian evolution from three spiralian genomes.</title>
        <authorList>
            <person name="Simakov O."/>
            <person name="Marletaz F."/>
            <person name="Cho S.J."/>
            <person name="Edsinger-Gonzales E."/>
            <person name="Havlak P."/>
            <person name="Hellsten U."/>
            <person name="Kuo D.H."/>
            <person name="Larsson T."/>
            <person name="Lv J."/>
            <person name="Arendt D."/>
            <person name="Savage R."/>
            <person name="Osoegawa K."/>
            <person name="de Jong P."/>
            <person name="Grimwood J."/>
            <person name="Chapman J.A."/>
            <person name="Shapiro H."/>
            <person name="Aerts A."/>
            <person name="Otillar R.P."/>
            <person name="Terry A.Y."/>
            <person name="Boore J.L."/>
            <person name="Grigoriev I.V."/>
            <person name="Lindberg D.R."/>
            <person name="Seaver E.C."/>
            <person name="Weisblat D.A."/>
            <person name="Putnam N.H."/>
            <person name="Rokhsar D.S."/>
        </authorList>
    </citation>
    <scope>NUCLEOTIDE SEQUENCE</scope>
</reference>
<dbReference type="PANTHER" id="PTHR24252">
    <property type="entry name" value="ACROSIN-RELATED"/>
    <property type="match status" value="1"/>
</dbReference>
<reference evidence="7" key="1">
    <citation type="submission" date="2012-12" db="EMBL/GenBank/DDBJ databases">
        <authorList>
            <person name="Hellsten U."/>
            <person name="Grimwood J."/>
            <person name="Chapman J.A."/>
            <person name="Shapiro H."/>
            <person name="Aerts A."/>
            <person name="Otillar R.P."/>
            <person name="Terry A.Y."/>
            <person name="Boore J.L."/>
            <person name="Simakov O."/>
            <person name="Marletaz F."/>
            <person name="Cho S.-J."/>
            <person name="Edsinger-Gonzales E."/>
            <person name="Havlak P."/>
            <person name="Kuo D.-H."/>
            <person name="Larsson T."/>
            <person name="Lv J."/>
            <person name="Arendt D."/>
            <person name="Savage R."/>
            <person name="Osoegawa K."/>
            <person name="de Jong P."/>
            <person name="Lindberg D.R."/>
            <person name="Seaver E.C."/>
            <person name="Weisblat D.A."/>
            <person name="Putnam N.H."/>
            <person name="Grigoriev I.V."/>
            <person name="Rokhsar D.S."/>
        </authorList>
    </citation>
    <scope>NUCLEOTIDE SEQUENCE</scope>
</reference>
<dbReference type="GO" id="GO:0016020">
    <property type="term" value="C:membrane"/>
    <property type="evidence" value="ECO:0007669"/>
    <property type="project" value="InterPro"/>
</dbReference>
<evidence type="ECO:0000313" key="7">
    <source>
        <dbReference type="Proteomes" id="UP000015101"/>
    </source>
</evidence>
<protein>
    <recommendedName>
        <fullName evidence="4">SRCR domain-containing protein</fullName>
    </recommendedName>
</protein>
<feature type="domain" description="SRCR" evidence="4">
    <location>
        <begin position="1"/>
        <end position="93"/>
    </location>
</feature>
<dbReference type="PROSITE" id="PS00134">
    <property type="entry name" value="TRYPSIN_HIS"/>
    <property type="match status" value="1"/>
</dbReference>
<dbReference type="SUPFAM" id="SSF56487">
    <property type="entry name" value="SRCR-like"/>
    <property type="match status" value="1"/>
</dbReference>
<dbReference type="EnsemblMetazoa" id="HelroT183361">
    <property type="protein sequence ID" value="HelroP183361"/>
    <property type="gene ID" value="HelroG183361"/>
</dbReference>
<dbReference type="OrthoDB" id="6155696at2759"/>
<dbReference type="Pfam" id="PF00089">
    <property type="entry name" value="Trypsin"/>
    <property type="match status" value="1"/>
</dbReference>
<reference evidence="6" key="3">
    <citation type="submission" date="2015-06" db="UniProtKB">
        <authorList>
            <consortium name="EnsemblMetazoa"/>
        </authorList>
    </citation>
    <scope>IDENTIFICATION</scope>
</reference>
<dbReference type="RefSeq" id="XP_009010639.1">
    <property type="nucleotide sequence ID" value="XM_009012391.1"/>
</dbReference>
<dbReference type="Gene3D" id="3.10.250.10">
    <property type="entry name" value="SRCR-like domain"/>
    <property type="match status" value="1"/>
</dbReference>